<dbReference type="EMBL" id="KB095811">
    <property type="protein sequence ID" value="ESO11974.1"/>
    <property type="molecule type" value="Genomic_DNA"/>
</dbReference>
<evidence type="ECO:0000313" key="3">
    <source>
        <dbReference type="Proteomes" id="UP000015101"/>
    </source>
</evidence>
<evidence type="ECO:0000313" key="2">
    <source>
        <dbReference type="EnsemblMetazoa" id="HelroP158351"/>
    </source>
</evidence>
<dbReference type="GeneID" id="20197843"/>
<sequence>MVKTETVDSKDISITKMLIIYIKYRKAETRFHKTVFAGMVKVTACDSQSIFMAIKVLYTKQIRFKKIIMFKSDGASVMLGKKNGVAALIRAEVPHLTEKHCIAHREDLGNEVRWVSRLLQ</sequence>
<reference evidence="3" key="1">
    <citation type="submission" date="2012-12" db="EMBL/GenBank/DDBJ databases">
        <authorList>
            <person name="Hellsten U."/>
            <person name="Grimwood J."/>
            <person name="Chapman J.A."/>
            <person name="Shapiro H."/>
            <person name="Aerts A."/>
            <person name="Otillar R.P."/>
            <person name="Terry A.Y."/>
            <person name="Boore J.L."/>
            <person name="Simakov O."/>
            <person name="Marletaz F."/>
            <person name="Cho S.-J."/>
            <person name="Edsinger-Gonzales E."/>
            <person name="Havlak P."/>
            <person name="Kuo D.-H."/>
            <person name="Larsson T."/>
            <person name="Lv J."/>
            <person name="Arendt D."/>
            <person name="Savage R."/>
            <person name="Osoegawa K."/>
            <person name="de Jong P."/>
            <person name="Lindberg D.R."/>
            <person name="Seaver E.C."/>
            <person name="Weisblat D.A."/>
            <person name="Putnam N.H."/>
            <person name="Grigoriev I.V."/>
            <person name="Rokhsar D.S."/>
        </authorList>
    </citation>
    <scope>NUCLEOTIDE SEQUENCE</scope>
</reference>
<proteinExistence type="predicted"/>
<gene>
    <name evidence="2" type="primary">20197843</name>
    <name evidence="1" type="ORF">HELRODRAFT_158351</name>
</gene>
<reference evidence="2" key="3">
    <citation type="submission" date="2015-06" db="UniProtKB">
        <authorList>
            <consortium name="EnsemblMetazoa"/>
        </authorList>
    </citation>
    <scope>IDENTIFICATION</scope>
</reference>
<dbReference type="OrthoDB" id="10000786at2759"/>
<dbReference type="KEGG" id="hro:HELRODRAFT_158351"/>
<dbReference type="RefSeq" id="XP_009008694.1">
    <property type="nucleotide sequence ID" value="XM_009010446.1"/>
</dbReference>
<dbReference type="OMA" id="CIAHRED"/>
<keyword evidence="3" id="KW-1185">Reference proteome</keyword>
<accession>T1EMP3</accession>
<dbReference type="Proteomes" id="UP000015101">
    <property type="component" value="Unassembled WGS sequence"/>
</dbReference>
<evidence type="ECO:0000313" key="1">
    <source>
        <dbReference type="EMBL" id="ESO11974.1"/>
    </source>
</evidence>
<name>T1EMP3_HELRO</name>
<dbReference type="EnsemblMetazoa" id="HelroT158351">
    <property type="protein sequence ID" value="HelroP158351"/>
    <property type="gene ID" value="HelroG158351"/>
</dbReference>
<dbReference type="AlphaFoldDB" id="T1EMP3"/>
<dbReference type="HOGENOM" id="CLU_2052117_0_0_1"/>
<protein>
    <recommendedName>
        <fullName evidence="4">DUF4371 domain-containing protein</fullName>
    </recommendedName>
</protein>
<dbReference type="EMBL" id="AMQM01000014">
    <property type="status" value="NOT_ANNOTATED_CDS"/>
    <property type="molecule type" value="Genomic_DNA"/>
</dbReference>
<evidence type="ECO:0008006" key="4">
    <source>
        <dbReference type="Google" id="ProtNLM"/>
    </source>
</evidence>
<dbReference type="PANTHER" id="PTHR46880">
    <property type="entry name" value="RAS-ASSOCIATING DOMAIN-CONTAINING PROTEIN"/>
    <property type="match status" value="1"/>
</dbReference>
<dbReference type="InParanoid" id="T1EMP3"/>
<organism evidence="2 3">
    <name type="scientific">Helobdella robusta</name>
    <name type="common">Californian leech</name>
    <dbReference type="NCBI Taxonomy" id="6412"/>
    <lineage>
        <taxon>Eukaryota</taxon>
        <taxon>Metazoa</taxon>
        <taxon>Spiralia</taxon>
        <taxon>Lophotrochozoa</taxon>
        <taxon>Annelida</taxon>
        <taxon>Clitellata</taxon>
        <taxon>Hirudinea</taxon>
        <taxon>Rhynchobdellida</taxon>
        <taxon>Glossiphoniidae</taxon>
        <taxon>Helobdella</taxon>
    </lineage>
</organism>
<dbReference type="PANTHER" id="PTHR46880:SF8">
    <property type="entry name" value="E3 SUMO-PROTEIN LIGASE KIAA1586"/>
    <property type="match status" value="1"/>
</dbReference>
<dbReference type="CTD" id="20197843"/>
<reference evidence="1 3" key="2">
    <citation type="journal article" date="2013" name="Nature">
        <title>Insights into bilaterian evolution from three spiralian genomes.</title>
        <authorList>
            <person name="Simakov O."/>
            <person name="Marletaz F."/>
            <person name="Cho S.J."/>
            <person name="Edsinger-Gonzales E."/>
            <person name="Havlak P."/>
            <person name="Hellsten U."/>
            <person name="Kuo D.H."/>
            <person name="Larsson T."/>
            <person name="Lv J."/>
            <person name="Arendt D."/>
            <person name="Savage R."/>
            <person name="Osoegawa K."/>
            <person name="de Jong P."/>
            <person name="Grimwood J."/>
            <person name="Chapman J.A."/>
            <person name="Shapiro H."/>
            <person name="Aerts A."/>
            <person name="Otillar R.P."/>
            <person name="Terry A.Y."/>
            <person name="Boore J.L."/>
            <person name="Grigoriev I.V."/>
            <person name="Lindberg D.R."/>
            <person name="Seaver E.C."/>
            <person name="Weisblat D.A."/>
            <person name="Putnam N.H."/>
            <person name="Rokhsar D.S."/>
        </authorList>
    </citation>
    <scope>NUCLEOTIDE SEQUENCE</scope>
</reference>